<comment type="similarity">
    <text evidence="2">Belongs to the UPF0702 family.</text>
</comment>
<dbReference type="PANTHER" id="PTHR34582">
    <property type="entry name" value="UPF0702 TRANSMEMBRANE PROTEIN YCAP"/>
    <property type="match status" value="1"/>
</dbReference>
<evidence type="ECO:0000256" key="6">
    <source>
        <dbReference type="ARBA" id="ARBA00023136"/>
    </source>
</evidence>
<feature type="domain" description="YetF C-terminal" evidence="8">
    <location>
        <begin position="92"/>
        <end position="159"/>
    </location>
</feature>
<protein>
    <submittedName>
        <fullName evidence="9">DUF421 domain-containing protein</fullName>
    </submittedName>
</protein>
<evidence type="ECO:0000256" key="4">
    <source>
        <dbReference type="ARBA" id="ARBA00022692"/>
    </source>
</evidence>
<dbReference type="InterPro" id="IPR023090">
    <property type="entry name" value="UPF0702_alpha/beta_dom_sf"/>
</dbReference>
<evidence type="ECO:0000313" key="9">
    <source>
        <dbReference type="EMBL" id="NMI01732.1"/>
    </source>
</evidence>
<accession>A0ABX1SMU8</accession>
<dbReference type="Pfam" id="PF04239">
    <property type="entry name" value="DUF421"/>
    <property type="match status" value="1"/>
</dbReference>
<dbReference type="EMBL" id="JAAXLA010000097">
    <property type="protein sequence ID" value="NMI01732.1"/>
    <property type="molecule type" value="Genomic_DNA"/>
</dbReference>
<evidence type="ECO:0000313" key="10">
    <source>
        <dbReference type="Proteomes" id="UP000820669"/>
    </source>
</evidence>
<name>A0ABX1SMU8_9PSEU</name>
<sequence>MWSDLWQMQVPVIEKVLRTVLVYGGLAGLLRLGGKRDLAQLNSFDLVVMLLLSNVVQNAVIGNDNSLTGGLLGAAVLIAINAGVVRLSNRHPRLTRVFEGSPTVLVKDGRPVAGALRRLGLRRADVIAACRQQGAGNISEIKEATLSPGGTIVVTLTDDARDVTIRDLRAENARLVEQLRTELLDALHERPGRPEAAGQQPQDARTTP</sequence>
<evidence type="ECO:0000256" key="1">
    <source>
        <dbReference type="ARBA" id="ARBA00004651"/>
    </source>
</evidence>
<gene>
    <name evidence="9" type="ORF">HF526_31225</name>
</gene>
<evidence type="ECO:0000256" key="3">
    <source>
        <dbReference type="ARBA" id="ARBA00022475"/>
    </source>
</evidence>
<evidence type="ECO:0000256" key="2">
    <source>
        <dbReference type="ARBA" id="ARBA00006448"/>
    </source>
</evidence>
<proteinExistence type="inferred from homology"/>
<evidence type="ECO:0000256" key="5">
    <source>
        <dbReference type="ARBA" id="ARBA00022989"/>
    </source>
</evidence>
<dbReference type="Gene3D" id="3.30.240.20">
    <property type="entry name" value="bsu07140 like domains"/>
    <property type="match status" value="1"/>
</dbReference>
<reference evidence="9 10" key="1">
    <citation type="submission" date="2020-04" db="EMBL/GenBank/DDBJ databases">
        <authorList>
            <person name="Klaysubun C."/>
            <person name="Duangmal K."/>
            <person name="Lipun K."/>
        </authorList>
    </citation>
    <scope>NUCLEOTIDE SEQUENCE [LARGE SCALE GENOMIC DNA]</scope>
    <source>
        <strain evidence="9 10">K10HN5</strain>
    </source>
</reference>
<organism evidence="9 10">
    <name type="scientific">Pseudonocardia acidicola</name>
    <dbReference type="NCBI Taxonomy" id="2724939"/>
    <lineage>
        <taxon>Bacteria</taxon>
        <taxon>Bacillati</taxon>
        <taxon>Actinomycetota</taxon>
        <taxon>Actinomycetes</taxon>
        <taxon>Pseudonocardiales</taxon>
        <taxon>Pseudonocardiaceae</taxon>
        <taxon>Pseudonocardia</taxon>
    </lineage>
</organism>
<evidence type="ECO:0000259" key="8">
    <source>
        <dbReference type="Pfam" id="PF04239"/>
    </source>
</evidence>
<keyword evidence="5" id="KW-1133">Transmembrane helix</keyword>
<feature type="region of interest" description="Disordered" evidence="7">
    <location>
        <begin position="187"/>
        <end position="208"/>
    </location>
</feature>
<keyword evidence="4" id="KW-0812">Transmembrane</keyword>
<dbReference type="Proteomes" id="UP000820669">
    <property type="component" value="Unassembled WGS sequence"/>
</dbReference>
<dbReference type="InterPro" id="IPR007353">
    <property type="entry name" value="DUF421"/>
</dbReference>
<evidence type="ECO:0000256" key="7">
    <source>
        <dbReference type="SAM" id="MobiDB-lite"/>
    </source>
</evidence>
<feature type="compositionally biased region" description="Polar residues" evidence="7">
    <location>
        <begin position="199"/>
        <end position="208"/>
    </location>
</feature>
<comment type="caution">
    <text evidence="9">The sequence shown here is derived from an EMBL/GenBank/DDBJ whole genome shotgun (WGS) entry which is preliminary data.</text>
</comment>
<keyword evidence="6" id="KW-0472">Membrane</keyword>
<comment type="subcellular location">
    <subcellularLocation>
        <location evidence="1">Cell membrane</location>
        <topology evidence="1">Multi-pass membrane protein</topology>
    </subcellularLocation>
</comment>
<keyword evidence="10" id="KW-1185">Reference proteome</keyword>
<dbReference type="PANTHER" id="PTHR34582:SF2">
    <property type="entry name" value="UPF0702 TRANSMEMBRANE PROTEIN YDFR"/>
    <property type="match status" value="1"/>
</dbReference>
<keyword evidence="3" id="KW-1003">Cell membrane</keyword>